<dbReference type="Proteomes" id="UP000614047">
    <property type="component" value="Unassembled WGS sequence"/>
</dbReference>
<feature type="transmembrane region" description="Helical" evidence="2">
    <location>
        <begin position="56"/>
        <end position="78"/>
    </location>
</feature>
<keyword evidence="2" id="KW-1133">Transmembrane helix</keyword>
<accession>A0A931GKA0</accession>
<proteinExistence type="predicted"/>
<dbReference type="EMBL" id="JADOUA010000001">
    <property type="protein sequence ID" value="MBG6090092.1"/>
    <property type="molecule type" value="Genomic_DNA"/>
</dbReference>
<evidence type="ECO:0000313" key="3">
    <source>
        <dbReference type="EMBL" id="MBG6090092.1"/>
    </source>
</evidence>
<sequence length="88" mass="8565">MLLTINPGPDPARAVAAAPAAAAPADGPGATASRPARARAAAARVPRGGMSGPARYTVMLVGLGAAGVAIGWLGPRLAASSSALIRRR</sequence>
<reference evidence="3" key="1">
    <citation type="submission" date="2020-11" db="EMBL/GenBank/DDBJ databases">
        <title>Sequencing the genomes of 1000 actinobacteria strains.</title>
        <authorList>
            <person name="Klenk H.-P."/>
        </authorList>
    </citation>
    <scope>NUCLEOTIDE SEQUENCE</scope>
    <source>
        <strain evidence="3">DSM 43175</strain>
    </source>
</reference>
<dbReference type="AlphaFoldDB" id="A0A931GKA0"/>
<feature type="region of interest" description="Disordered" evidence="1">
    <location>
        <begin position="1"/>
        <end position="35"/>
    </location>
</feature>
<gene>
    <name evidence="3" type="ORF">IW256_004205</name>
</gene>
<feature type="compositionally biased region" description="Low complexity" evidence="1">
    <location>
        <begin position="11"/>
        <end position="35"/>
    </location>
</feature>
<comment type="caution">
    <text evidence="3">The sequence shown here is derived from an EMBL/GenBank/DDBJ whole genome shotgun (WGS) entry which is preliminary data.</text>
</comment>
<protein>
    <submittedName>
        <fullName evidence="3">Uncharacterized protein</fullName>
    </submittedName>
</protein>
<evidence type="ECO:0000256" key="2">
    <source>
        <dbReference type="SAM" id="Phobius"/>
    </source>
</evidence>
<evidence type="ECO:0000256" key="1">
    <source>
        <dbReference type="SAM" id="MobiDB-lite"/>
    </source>
</evidence>
<keyword evidence="2" id="KW-0472">Membrane</keyword>
<organism evidence="3 4">
    <name type="scientific">Actinomadura viridis</name>
    <dbReference type="NCBI Taxonomy" id="58110"/>
    <lineage>
        <taxon>Bacteria</taxon>
        <taxon>Bacillati</taxon>
        <taxon>Actinomycetota</taxon>
        <taxon>Actinomycetes</taxon>
        <taxon>Streptosporangiales</taxon>
        <taxon>Thermomonosporaceae</taxon>
        <taxon>Actinomadura</taxon>
    </lineage>
</organism>
<name>A0A931GKA0_9ACTN</name>
<keyword evidence="2" id="KW-0812">Transmembrane</keyword>
<dbReference type="RefSeq" id="WP_197012607.1">
    <property type="nucleotide sequence ID" value="NZ_BAABES010000021.1"/>
</dbReference>
<evidence type="ECO:0000313" key="4">
    <source>
        <dbReference type="Proteomes" id="UP000614047"/>
    </source>
</evidence>
<keyword evidence="4" id="KW-1185">Reference proteome</keyword>